<feature type="domain" description="T-SNARE coiled-coil homology" evidence="11">
    <location>
        <begin position="21"/>
        <end position="83"/>
    </location>
</feature>
<keyword evidence="5 10" id="KW-1133">Transmembrane helix</keyword>
<protein>
    <recommendedName>
        <fullName evidence="11">t-SNARE coiled-coil homology domain-containing protein</fullName>
    </recommendedName>
</protein>
<evidence type="ECO:0000256" key="5">
    <source>
        <dbReference type="ARBA" id="ARBA00022989"/>
    </source>
</evidence>
<evidence type="ECO:0000256" key="9">
    <source>
        <dbReference type="SAM" id="MobiDB-lite"/>
    </source>
</evidence>
<evidence type="ECO:0000256" key="6">
    <source>
        <dbReference type="ARBA" id="ARBA00023034"/>
    </source>
</evidence>
<dbReference type="PROSITE" id="PS50192">
    <property type="entry name" value="T_SNARE"/>
    <property type="match status" value="1"/>
</dbReference>
<keyword evidence="13" id="KW-1185">Reference proteome</keyword>
<keyword evidence="6" id="KW-0333">Golgi apparatus</keyword>
<dbReference type="OrthoDB" id="3063237at2759"/>
<feature type="compositionally biased region" description="Polar residues" evidence="9">
    <location>
        <begin position="7"/>
        <end position="18"/>
    </location>
</feature>
<feature type="region of interest" description="Disordered" evidence="9">
    <location>
        <begin position="1"/>
        <end position="21"/>
    </location>
</feature>
<evidence type="ECO:0000313" key="13">
    <source>
        <dbReference type="Proteomes" id="UP000242474"/>
    </source>
</evidence>
<dbReference type="EMBL" id="KZ303490">
    <property type="protein sequence ID" value="PIA18370.1"/>
    <property type="molecule type" value="Genomic_DNA"/>
</dbReference>
<dbReference type="Proteomes" id="UP000242474">
    <property type="component" value="Unassembled WGS sequence"/>
</dbReference>
<evidence type="ECO:0000313" key="12">
    <source>
        <dbReference type="EMBL" id="PIA18370.1"/>
    </source>
</evidence>
<dbReference type="CDD" id="cd15853">
    <property type="entry name" value="SNARE_Bet1"/>
    <property type="match status" value="1"/>
</dbReference>
<comment type="subcellular location">
    <subcellularLocation>
        <location evidence="8">Endomembrane system</location>
        <topology evidence="8">Single-pass type IV membrane protein</topology>
    </subcellularLocation>
    <subcellularLocation>
        <location evidence="1">Golgi apparatus membrane</location>
    </subcellularLocation>
</comment>
<evidence type="ECO:0000256" key="1">
    <source>
        <dbReference type="ARBA" id="ARBA00004394"/>
    </source>
</evidence>
<evidence type="ECO:0000259" key="11">
    <source>
        <dbReference type="PROSITE" id="PS50192"/>
    </source>
</evidence>
<dbReference type="PANTHER" id="PTHR12791">
    <property type="entry name" value="GOLGI SNARE BET1-RELATED"/>
    <property type="match status" value="1"/>
</dbReference>
<dbReference type="STRING" id="763665.A0A2G5BH78"/>
<keyword evidence="4" id="KW-0653">Protein transport</keyword>
<name>A0A2G5BH78_COERN</name>
<evidence type="ECO:0000256" key="3">
    <source>
        <dbReference type="ARBA" id="ARBA00022692"/>
    </source>
</evidence>
<dbReference type="InterPro" id="IPR000727">
    <property type="entry name" value="T_SNARE_dom"/>
</dbReference>
<feature type="transmembrane region" description="Helical" evidence="10">
    <location>
        <begin position="91"/>
        <end position="110"/>
    </location>
</feature>
<sequence>MSRRTNRTPVGESSSGQNEAFELEEQNDNLLEGLSAKVSALHNVSININDEVYSQNRLLEGSVETFGRFGSMFDRTRHQLTHTLATANKRFLCYLTLALVFTVFSLYFIAKHLLSKVPRRGELP</sequence>
<organism evidence="12 13">
    <name type="scientific">Coemansia reversa (strain ATCC 12441 / NRRL 1564)</name>
    <dbReference type="NCBI Taxonomy" id="763665"/>
    <lineage>
        <taxon>Eukaryota</taxon>
        <taxon>Fungi</taxon>
        <taxon>Fungi incertae sedis</taxon>
        <taxon>Zoopagomycota</taxon>
        <taxon>Kickxellomycotina</taxon>
        <taxon>Kickxellomycetes</taxon>
        <taxon>Kickxellales</taxon>
        <taxon>Kickxellaceae</taxon>
        <taxon>Coemansia</taxon>
    </lineage>
</organism>
<proteinExistence type="predicted"/>
<evidence type="ECO:0000256" key="2">
    <source>
        <dbReference type="ARBA" id="ARBA00022448"/>
    </source>
</evidence>
<dbReference type="InterPro" id="IPR039899">
    <property type="entry name" value="BET1_SNARE"/>
</dbReference>
<keyword evidence="3 10" id="KW-0812">Transmembrane</keyword>
<dbReference type="AlphaFoldDB" id="A0A2G5BH78"/>
<evidence type="ECO:0000256" key="7">
    <source>
        <dbReference type="ARBA" id="ARBA00023136"/>
    </source>
</evidence>
<reference evidence="12 13" key="1">
    <citation type="journal article" date="2015" name="Genome Biol. Evol.">
        <title>Phylogenomic analyses indicate that early fungi evolved digesting cell walls of algal ancestors of land plants.</title>
        <authorList>
            <person name="Chang Y."/>
            <person name="Wang S."/>
            <person name="Sekimoto S."/>
            <person name="Aerts A.L."/>
            <person name="Choi C."/>
            <person name="Clum A."/>
            <person name="LaButti K.M."/>
            <person name="Lindquist E.A."/>
            <person name="Yee Ngan C."/>
            <person name="Ohm R.A."/>
            <person name="Salamov A.A."/>
            <person name="Grigoriev I.V."/>
            <person name="Spatafora J.W."/>
            <person name="Berbee M.L."/>
        </authorList>
    </citation>
    <scope>NUCLEOTIDE SEQUENCE [LARGE SCALE GENOMIC DNA]</scope>
    <source>
        <strain evidence="12 13">NRRL 1564</strain>
    </source>
</reference>
<evidence type="ECO:0000256" key="10">
    <source>
        <dbReference type="SAM" id="Phobius"/>
    </source>
</evidence>
<dbReference type="Gene3D" id="1.20.5.110">
    <property type="match status" value="1"/>
</dbReference>
<dbReference type="GO" id="GO:0000139">
    <property type="term" value="C:Golgi membrane"/>
    <property type="evidence" value="ECO:0007669"/>
    <property type="project" value="UniProtKB-SubCell"/>
</dbReference>
<dbReference type="GO" id="GO:0015031">
    <property type="term" value="P:protein transport"/>
    <property type="evidence" value="ECO:0007669"/>
    <property type="project" value="UniProtKB-KW"/>
</dbReference>
<keyword evidence="2" id="KW-0813">Transport</keyword>
<evidence type="ECO:0000256" key="8">
    <source>
        <dbReference type="ARBA" id="ARBA00046280"/>
    </source>
</evidence>
<keyword evidence="7 10" id="KW-0472">Membrane</keyword>
<gene>
    <name evidence="12" type="ORF">COEREDRAFT_79847</name>
</gene>
<accession>A0A2G5BH78</accession>
<dbReference type="SUPFAM" id="SSF58038">
    <property type="entry name" value="SNARE fusion complex"/>
    <property type="match status" value="1"/>
</dbReference>
<evidence type="ECO:0000256" key="4">
    <source>
        <dbReference type="ARBA" id="ARBA00022927"/>
    </source>
</evidence>